<comment type="similarity">
    <text evidence="3">Belongs to the lipase chaperone family.</text>
</comment>
<dbReference type="Proteomes" id="UP000227088">
    <property type="component" value="Unassembled WGS sequence"/>
</dbReference>
<dbReference type="AlphaFoldDB" id="A0A1Y5HRL1"/>
<keyword evidence="12" id="KW-0143">Chaperone</keyword>
<evidence type="ECO:0000256" key="10">
    <source>
        <dbReference type="ARBA" id="ARBA00023098"/>
    </source>
</evidence>
<evidence type="ECO:0000313" key="18">
    <source>
        <dbReference type="EMBL" id="OUS39966.1"/>
    </source>
</evidence>
<evidence type="ECO:0000256" key="9">
    <source>
        <dbReference type="ARBA" id="ARBA00022989"/>
    </source>
</evidence>
<evidence type="ECO:0000256" key="12">
    <source>
        <dbReference type="ARBA" id="ARBA00023186"/>
    </source>
</evidence>
<proteinExistence type="inferred from homology"/>
<keyword evidence="10" id="KW-0443">Lipid metabolism</keyword>
<evidence type="ECO:0000256" key="3">
    <source>
        <dbReference type="ARBA" id="ARBA00010358"/>
    </source>
</evidence>
<feature type="region of interest" description="Disordered" evidence="16">
    <location>
        <begin position="235"/>
        <end position="258"/>
    </location>
</feature>
<evidence type="ECO:0000256" key="15">
    <source>
        <dbReference type="ARBA" id="ARBA00033028"/>
    </source>
</evidence>
<keyword evidence="11 17" id="KW-0472">Membrane</keyword>
<feature type="compositionally biased region" description="Basic and acidic residues" evidence="16">
    <location>
        <begin position="235"/>
        <end position="249"/>
    </location>
</feature>
<evidence type="ECO:0000256" key="7">
    <source>
        <dbReference type="ARBA" id="ARBA00022692"/>
    </source>
</evidence>
<dbReference type="GO" id="GO:0051082">
    <property type="term" value="F:unfolded protein binding"/>
    <property type="evidence" value="ECO:0007669"/>
    <property type="project" value="InterPro"/>
</dbReference>
<evidence type="ECO:0000256" key="13">
    <source>
        <dbReference type="ARBA" id="ARBA00030948"/>
    </source>
</evidence>
<evidence type="ECO:0000256" key="16">
    <source>
        <dbReference type="SAM" id="MobiDB-lite"/>
    </source>
</evidence>
<comment type="function">
    <text evidence="1">May be involved in the folding of the extracellular lipase during its passage through the periplasm.</text>
</comment>
<dbReference type="GO" id="GO:0005886">
    <property type="term" value="C:plasma membrane"/>
    <property type="evidence" value="ECO:0007669"/>
    <property type="project" value="UniProtKB-SubCell"/>
</dbReference>
<sequence>MSTSLLPKSNFVSVVLLLVVIASLYLVFFSEDTEKNRTSLLTINSTNKYASEIGVGSNDKTIATAWQWESPTNTDKEISSSIFSEKAVYSALQRVRLDSQNNVIVDHEALIALNATLDDSRLQLDEQALSELQLIIKQGLPGNAGDDVAKIVTDYYHYLAASKEFNAIYEADYSTAEVIENTIEDHEANYRELIALRELYLGNDTANKLFSTSDANAAYMFDMLKIAQASNLSNEEKQQQSAEIIERHSQQTTPISNWNQRHTDFLASKKNILSASIDDEEKQMQLTELMHQHFNSEELAHISHLQLDKP</sequence>
<name>A0A1Y5HRL1_OLEAN</name>
<evidence type="ECO:0000256" key="14">
    <source>
        <dbReference type="ARBA" id="ARBA00031542"/>
    </source>
</evidence>
<evidence type="ECO:0000256" key="4">
    <source>
        <dbReference type="ARBA" id="ARBA00019692"/>
    </source>
</evidence>
<feature type="transmembrane region" description="Helical" evidence="17">
    <location>
        <begin position="12"/>
        <end position="29"/>
    </location>
</feature>
<evidence type="ECO:0000256" key="1">
    <source>
        <dbReference type="ARBA" id="ARBA00003280"/>
    </source>
</evidence>
<evidence type="ECO:0000256" key="11">
    <source>
        <dbReference type="ARBA" id="ARBA00023136"/>
    </source>
</evidence>
<dbReference type="Pfam" id="PF03280">
    <property type="entry name" value="Lipase_chap"/>
    <property type="match status" value="1"/>
</dbReference>
<dbReference type="SUPFAM" id="SSF158855">
    <property type="entry name" value="Lipase chaperone-like"/>
    <property type="match status" value="1"/>
</dbReference>
<evidence type="ECO:0000313" key="19">
    <source>
        <dbReference type="Proteomes" id="UP000227088"/>
    </source>
</evidence>
<keyword evidence="5" id="KW-1003">Cell membrane</keyword>
<comment type="subcellular location">
    <subcellularLocation>
        <location evidence="2">Cell inner membrane</location>
        <topology evidence="2">Single-pass membrane protein</topology>
        <orientation evidence="2">Periplasmic side</orientation>
    </subcellularLocation>
</comment>
<evidence type="ECO:0000256" key="5">
    <source>
        <dbReference type="ARBA" id="ARBA00022475"/>
    </source>
</evidence>
<dbReference type="InterPro" id="IPR004961">
    <property type="entry name" value="Lipase_chaperone"/>
</dbReference>
<protein>
    <recommendedName>
        <fullName evidence="4">Lipase chaperone</fullName>
    </recommendedName>
    <alternativeName>
        <fullName evidence="15">Lipase foldase</fullName>
    </alternativeName>
    <alternativeName>
        <fullName evidence="13">Lipase helper protein</fullName>
    </alternativeName>
    <alternativeName>
        <fullName evidence="14">Lipase modulator</fullName>
    </alternativeName>
</protein>
<dbReference type="GO" id="GO:0006457">
    <property type="term" value="P:protein folding"/>
    <property type="evidence" value="ECO:0007669"/>
    <property type="project" value="InterPro"/>
</dbReference>
<evidence type="ECO:0000256" key="2">
    <source>
        <dbReference type="ARBA" id="ARBA00004383"/>
    </source>
</evidence>
<evidence type="ECO:0000256" key="6">
    <source>
        <dbReference type="ARBA" id="ARBA00022519"/>
    </source>
</evidence>
<keyword evidence="9 17" id="KW-1133">Transmembrane helix</keyword>
<keyword evidence="7 17" id="KW-0812">Transmembrane</keyword>
<keyword evidence="6" id="KW-0997">Cell inner membrane</keyword>
<dbReference type="EMBL" id="MABE01000485">
    <property type="protein sequence ID" value="OUS39966.1"/>
    <property type="molecule type" value="Genomic_DNA"/>
</dbReference>
<accession>A0A1Y5HRL1</accession>
<reference evidence="19" key="1">
    <citation type="journal article" date="2017" name="Proc. Natl. Acad. Sci. U.S.A.">
        <title>Simulation of Deepwater Horizon oil plume reveals substrate specialization within a complex community of hydrocarbon degraders.</title>
        <authorList>
            <person name="Hu P."/>
            <person name="Dubinsky E.A."/>
            <person name="Probst A.J."/>
            <person name="Wang J."/>
            <person name="Sieber C.M.K."/>
            <person name="Tom L.M."/>
            <person name="Gardinali P."/>
            <person name="Banfield J.F."/>
            <person name="Atlas R.M."/>
            <person name="Andersen G.L."/>
        </authorList>
    </citation>
    <scope>NUCLEOTIDE SEQUENCE [LARGE SCALE GENOMIC DNA]</scope>
</reference>
<comment type="caution">
    <text evidence="18">The sequence shown here is derived from an EMBL/GenBank/DDBJ whole genome shotgun (WGS) entry which is preliminary data.</text>
</comment>
<organism evidence="18 19">
    <name type="scientific">Oleispira antarctica</name>
    <dbReference type="NCBI Taxonomy" id="188908"/>
    <lineage>
        <taxon>Bacteria</taxon>
        <taxon>Pseudomonadati</taxon>
        <taxon>Pseudomonadota</taxon>
        <taxon>Gammaproteobacteria</taxon>
        <taxon>Oceanospirillales</taxon>
        <taxon>Oceanospirillaceae</taxon>
        <taxon>Oleispira</taxon>
    </lineage>
</organism>
<evidence type="ECO:0000256" key="8">
    <source>
        <dbReference type="ARBA" id="ARBA00022963"/>
    </source>
</evidence>
<evidence type="ECO:0000256" key="17">
    <source>
        <dbReference type="SAM" id="Phobius"/>
    </source>
</evidence>
<dbReference type="GO" id="GO:0016042">
    <property type="term" value="P:lipid catabolic process"/>
    <property type="evidence" value="ECO:0007669"/>
    <property type="project" value="UniProtKB-KW"/>
</dbReference>
<keyword evidence="8" id="KW-0442">Lipid degradation</keyword>
<gene>
    <name evidence="18" type="ORF">A9R00_08435</name>
</gene>